<feature type="transmembrane region" description="Helical" evidence="6">
    <location>
        <begin position="79"/>
        <end position="97"/>
    </location>
</feature>
<name>Q1II14_KORVE</name>
<feature type="transmembrane region" description="Helical" evidence="6">
    <location>
        <begin position="284"/>
        <end position="301"/>
    </location>
</feature>
<protein>
    <submittedName>
        <fullName evidence="8">10 TMS drug/metabolite exporter, DME family, DMT superfamily</fullName>
    </submittedName>
</protein>
<dbReference type="InterPro" id="IPR000620">
    <property type="entry name" value="EamA_dom"/>
</dbReference>
<evidence type="ECO:0000256" key="1">
    <source>
        <dbReference type="ARBA" id="ARBA00004651"/>
    </source>
</evidence>
<dbReference type="eggNOG" id="COG0697">
    <property type="taxonomic scope" value="Bacteria"/>
</dbReference>
<dbReference type="Pfam" id="PF00892">
    <property type="entry name" value="EamA"/>
    <property type="match status" value="2"/>
</dbReference>
<evidence type="ECO:0000313" key="9">
    <source>
        <dbReference type="Proteomes" id="UP000002432"/>
    </source>
</evidence>
<dbReference type="PANTHER" id="PTHR32322">
    <property type="entry name" value="INNER MEMBRANE TRANSPORTER"/>
    <property type="match status" value="1"/>
</dbReference>
<sequence>MNLSTQTSVNTAPTRGSAGALAITALVLSGCCWGTGFLFGKIALEQMSVTENVAWRFIFGSLGLLPIIFLRWQPYTRRDWVSLLIASFVGVPIQFLIQFKGLQLTTVSHASLMIGTLPIMLAMSSVIFLGERLHWQEWFSLAIATFGAVLIALSHGNGVGSPQASVVGDVLVVLSLLAAVVMVMITKKLIGRHDSLHVTSMMIVLGTLMLIPWAVLTHPMRFDFSTSTWIGVAAQGFIATSGAYLLWNWGLAKVPASRAGVFLNMEPLVGALLGVTVLHEHLGWPALLGGAMVVGAAIHFSKTS</sequence>
<evidence type="ECO:0000259" key="7">
    <source>
        <dbReference type="Pfam" id="PF00892"/>
    </source>
</evidence>
<evidence type="ECO:0000256" key="2">
    <source>
        <dbReference type="ARBA" id="ARBA00022475"/>
    </source>
</evidence>
<feature type="transmembrane region" description="Helical" evidence="6">
    <location>
        <begin position="20"/>
        <end position="42"/>
    </location>
</feature>
<keyword evidence="9" id="KW-1185">Reference proteome</keyword>
<comment type="subcellular location">
    <subcellularLocation>
        <location evidence="1">Cell membrane</location>
        <topology evidence="1">Multi-pass membrane protein</topology>
    </subcellularLocation>
</comment>
<dbReference type="KEGG" id="aba:Acid345_4486"/>
<dbReference type="PANTHER" id="PTHR32322:SF18">
    <property type="entry name" value="S-ADENOSYLMETHIONINE_S-ADENOSYLHOMOCYSTEINE TRANSPORTER"/>
    <property type="match status" value="1"/>
</dbReference>
<dbReference type="InterPro" id="IPR037185">
    <property type="entry name" value="EmrE-like"/>
</dbReference>
<evidence type="ECO:0000256" key="3">
    <source>
        <dbReference type="ARBA" id="ARBA00022692"/>
    </source>
</evidence>
<reference evidence="8 9" key="1">
    <citation type="journal article" date="2009" name="Appl. Environ. Microbiol.">
        <title>Three genomes from the phylum Acidobacteria provide insight into the lifestyles of these microorganisms in soils.</title>
        <authorList>
            <person name="Ward N.L."/>
            <person name="Challacombe J.F."/>
            <person name="Janssen P.H."/>
            <person name="Henrissat B."/>
            <person name="Coutinho P.M."/>
            <person name="Wu M."/>
            <person name="Xie G."/>
            <person name="Haft D.H."/>
            <person name="Sait M."/>
            <person name="Badger J."/>
            <person name="Barabote R.D."/>
            <person name="Bradley B."/>
            <person name="Brettin T.S."/>
            <person name="Brinkac L.M."/>
            <person name="Bruce D."/>
            <person name="Creasy T."/>
            <person name="Daugherty S.C."/>
            <person name="Davidsen T.M."/>
            <person name="DeBoy R.T."/>
            <person name="Detter J.C."/>
            <person name="Dodson R.J."/>
            <person name="Durkin A.S."/>
            <person name="Ganapathy A."/>
            <person name="Gwinn-Giglio M."/>
            <person name="Han C.S."/>
            <person name="Khouri H."/>
            <person name="Kiss H."/>
            <person name="Kothari S.P."/>
            <person name="Madupu R."/>
            <person name="Nelson K.E."/>
            <person name="Nelson W.C."/>
            <person name="Paulsen I."/>
            <person name="Penn K."/>
            <person name="Ren Q."/>
            <person name="Rosovitz M.J."/>
            <person name="Selengut J.D."/>
            <person name="Shrivastava S."/>
            <person name="Sullivan S.A."/>
            <person name="Tapia R."/>
            <person name="Thompson L.S."/>
            <person name="Watkins K.L."/>
            <person name="Yang Q."/>
            <person name="Yu C."/>
            <person name="Zafar N."/>
            <person name="Zhou L."/>
            <person name="Kuske C.R."/>
        </authorList>
    </citation>
    <scope>NUCLEOTIDE SEQUENCE [LARGE SCALE GENOMIC DNA]</scope>
    <source>
        <strain evidence="8 9">Ellin345</strain>
    </source>
</reference>
<dbReference type="OrthoDB" id="111528at2"/>
<dbReference type="SUPFAM" id="SSF103481">
    <property type="entry name" value="Multidrug resistance efflux transporter EmrE"/>
    <property type="match status" value="2"/>
</dbReference>
<evidence type="ECO:0000313" key="8">
    <source>
        <dbReference type="EMBL" id="ABF43486.1"/>
    </source>
</evidence>
<dbReference type="EnsemblBacteria" id="ABF43486">
    <property type="protein sequence ID" value="ABF43486"/>
    <property type="gene ID" value="Acid345_4486"/>
</dbReference>
<accession>Q1II14</accession>
<dbReference type="InterPro" id="IPR050638">
    <property type="entry name" value="AA-Vitamin_Transporters"/>
</dbReference>
<feature type="transmembrane region" description="Helical" evidence="6">
    <location>
        <begin position="198"/>
        <end position="216"/>
    </location>
</feature>
<dbReference type="Proteomes" id="UP000002432">
    <property type="component" value="Chromosome"/>
</dbReference>
<feature type="transmembrane region" description="Helical" evidence="6">
    <location>
        <begin position="54"/>
        <end position="72"/>
    </location>
</feature>
<feature type="transmembrane region" description="Helical" evidence="6">
    <location>
        <begin position="137"/>
        <end position="154"/>
    </location>
</feature>
<keyword evidence="4 6" id="KW-1133">Transmembrane helix</keyword>
<dbReference type="STRING" id="204669.Acid345_4486"/>
<dbReference type="HOGENOM" id="CLU_033863_4_1_0"/>
<dbReference type="AlphaFoldDB" id="Q1II14"/>
<feature type="transmembrane region" description="Helical" evidence="6">
    <location>
        <begin position="109"/>
        <end position="130"/>
    </location>
</feature>
<feature type="domain" description="EamA" evidence="7">
    <location>
        <begin position="22"/>
        <end position="152"/>
    </location>
</feature>
<feature type="transmembrane region" description="Helical" evidence="6">
    <location>
        <begin position="166"/>
        <end position="186"/>
    </location>
</feature>
<keyword evidence="5 6" id="KW-0472">Membrane</keyword>
<evidence type="ECO:0000256" key="4">
    <source>
        <dbReference type="ARBA" id="ARBA00022989"/>
    </source>
</evidence>
<dbReference type="EMBL" id="CP000360">
    <property type="protein sequence ID" value="ABF43486.1"/>
    <property type="molecule type" value="Genomic_DNA"/>
</dbReference>
<keyword evidence="3 6" id="KW-0812">Transmembrane</keyword>
<feature type="transmembrane region" description="Helical" evidence="6">
    <location>
        <begin position="259"/>
        <end position="278"/>
    </location>
</feature>
<evidence type="ECO:0000256" key="6">
    <source>
        <dbReference type="SAM" id="Phobius"/>
    </source>
</evidence>
<feature type="domain" description="EamA" evidence="7">
    <location>
        <begin position="168"/>
        <end position="298"/>
    </location>
</feature>
<proteinExistence type="predicted"/>
<evidence type="ECO:0000256" key="5">
    <source>
        <dbReference type="ARBA" id="ARBA00023136"/>
    </source>
</evidence>
<feature type="transmembrane region" description="Helical" evidence="6">
    <location>
        <begin position="228"/>
        <end position="247"/>
    </location>
</feature>
<gene>
    <name evidence="8" type="ordered locus">Acid345_4486</name>
</gene>
<keyword evidence="2" id="KW-1003">Cell membrane</keyword>
<organism evidence="8 9">
    <name type="scientific">Koribacter versatilis (strain Ellin345)</name>
    <dbReference type="NCBI Taxonomy" id="204669"/>
    <lineage>
        <taxon>Bacteria</taxon>
        <taxon>Pseudomonadati</taxon>
        <taxon>Acidobacteriota</taxon>
        <taxon>Terriglobia</taxon>
        <taxon>Terriglobales</taxon>
        <taxon>Candidatus Korobacteraceae</taxon>
        <taxon>Candidatus Korobacter</taxon>
    </lineage>
</organism>
<dbReference type="RefSeq" id="WP_011525283.1">
    <property type="nucleotide sequence ID" value="NC_008009.1"/>
</dbReference>
<dbReference type="GO" id="GO:0005886">
    <property type="term" value="C:plasma membrane"/>
    <property type="evidence" value="ECO:0007669"/>
    <property type="project" value="UniProtKB-SubCell"/>
</dbReference>